<sequence length="321" mass="33569">MNRFLLASLLALASLLSACQFDSGTVICEDGTTPGPTPTTPASLQQLYAQLGAPVQKITYVPGQANKFTGSKGTVISIPANAFVKNGQPLQAPLQLEFREIFSRADMVLSSMPTVSGGRLLESAGEVFLSTGQDSTINMAPGASIMLQTRNPANLSSTAGMTLFVGSGGSGNSCFDWSLNNDPGSSLVPSAGGNTITVSSVLYNSGVSWFNCDKFYTDPNPQTKITATVTGTDINPATNTMVFAVFRTFNGSIRMCDFKAPGTFSAGNVPVGTPVSVVVIRTVGSKLYYGRQDGTVQAGVPFAPELKETTSAAMVDDLNRL</sequence>
<reference evidence="2" key="1">
    <citation type="submission" date="2021-10" db="EMBL/GenBank/DDBJ databases">
        <authorList>
            <person name="Dean J.D."/>
            <person name="Kim M.K."/>
            <person name="Newey C.N."/>
            <person name="Stoker T.S."/>
            <person name="Thompson D.W."/>
            <person name="Grose J.H."/>
        </authorList>
    </citation>
    <scope>NUCLEOTIDE SEQUENCE</scope>
    <source>
        <strain evidence="2">BT178</strain>
    </source>
</reference>
<evidence type="ECO:0000313" key="2">
    <source>
        <dbReference type="EMBL" id="MCB2407899.1"/>
    </source>
</evidence>
<accession>A0ABS8AQ80</accession>
<feature type="signal peptide" evidence="1">
    <location>
        <begin position="1"/>
        <end position="18"/>
    </location>
</feature>
<gene>
    <name evidence="2" type="ORF">LGH74_07920</name>
</gene>
<name>A0ABS8AQ80_9BACT</name>
<keyword evidence="1" id="KW-0732">Signal</keyword>
<dbReference type="Proteomes" id="UP001165296">
    <property type="component" value="Unassembled WGS sequence"/>
</dbReference>
<organism evidence="2 3">
    <name type="scientific">Hymenobacter lucidus</name>
    <dbReference type="NCBI Taxonomy" id="2880930"/>
    <lineage>
        <taxon>Bacteria</taxon>
        <taxon>Pseudomonadati</taxon>
        <taxon>Bacteroidota</taxon>
        <taxon>Cytophagia</taxon>
        <taxon>Cytophagales</taxon>
        <taxon>Hymenobacteraceae</taxon>
        <taxon>Hymenobacter</taxon>
    </lineage>
</organism>
<comment type="caution">
    <text evidence="2">The sequence shown here is derived from an EMBL/GenBank/DDBJ whole genome shotgun (WGS) entry which is preliminary data.</text>
</comment>
<dbReference type="EMBL" id="JAJADR010000002">
    <property type="protein sequence ID" value="MCB2407899.1"/>
    <property type="molecule type" value="Genomic_DNA"/>
</dbReference>
<proteinExistence type="predicted"/>
<dbReference type="RefSeq" id="WP_226174287.1">
    <property type="nucleotide sequence ID" value="NZ_JAJADR010000002.1"/>
</dbReference>
<evidence type="ECO:0000313" key="3">
    <source>
        <dbReference type="Proteomes" id="UP001165296"/>
    </source>
</evidence>
<evidence type="ECO:0008006" key="4">
    <source>
        <dbReference type="Google" id="ProtNLM"/>
    </source>
</evidence>
<keyword evidence="3" id="KW-1185">Reference proteome</keyword>
<evidence type="ECO:0000256" key="1">
    <source>
        <dbReference type="SAM" id="SignalP"/>
    </source>
</evidence>
<dbReference type="PROSITE" id="PS51257">
    <property type="entry name" value="PROKAR_LIPOPROTEIN"/>
    <property type="match status" value="1"/>
</dbReference>
<feature type="chain" id="PRO_5046387097" description="Lipoprotein" evidence="1">
    <location>
        <begin position="19"/>
        <end position="321"/>
    </location>
</feature>
<protein>
    <recommendedName>
        <fullName evidence="4">Lipoprotein</fullName>
    </recommendedName>
</protein>